<reference evidence="1 2" key="1">
    <citation type="submission" date="2019-06" db="EMBL/GenBank/DDBJ databases">
        <title>Whole genome shotgun sequence of Vibrio comitans NBRC 102076.</title>
        <authorList>
            <person name="Hosoyama A."/>
            <person name="Uohara A."/>
            <person name="Ohji S."/>
            <person name="Ichikawa N."/>
        </authorList>
    </citation>
    <scope>NUCLEOTIDE SEQUENCE [LARGE SCALE GENOMIC DNA]</scope>
    <source>
        <strain evidence="1 2">NBRC 102076</strain>
    </source>
</reference>
<evidence type="ECO:0000313" key="1">
    <source>
        <dbReference type="EMBL" id="GEA62004.1"/>
    </source>
</evidence>
<dbReference type="Proteomes" id="UP000318242">
    <property type="component" value="Unassembled WGS sequence"/>
</dbReference>
<organism evidence="1 2">
    <name type="scientific">Vibrio comitans NBRC 102076</name>
    <dbReference type="NCBI Taxonomy" id="1219078"/>
    <lineage>
        <taxon>Bacteria</taxon>
        <taxon>Pseudomonadati</taxon>
        <taxon>Pseudomonadota</taxon>
        <taxon>Gammaproteobacteria</taxon>
        <taxon>Vibrionales</taxon>
        <taxon>Vibrionaceae</taxon>
        <taxon>Vibrio</taxon>
    </lineage>
</organism>
<dbReference type="EMBL" id="BJLH01000015">
    <property type="protein sequence ID" value="GEA62004.1"/>
    <property type="molecule type" value="Genomic_DNA"/>
</dbReference>
<accession>A0A4Y3ISZ5</accession>
<protein>
    <submittedName>
        <fullName evidence="1">Uncharacterized protein</fullName>
    </submittedName>
</protein>
<dbReference type="RefSeq" id="WP_141272418.1">
    <property type="nucleotide sequence ID" value="NZ_BJLH01000015.1"/>
</dbReference>
<name>A0A4Y3ISZ5_9VIBR</name>
<dbReference type="SUPFAM" id="SSF53756">
    <property type="entry name" value="UDP-Glycosyltransferase/glycogen phosphorylase"/>
    <property type="match status" value="1"/>
</dbReference>
<proteinExistence type="predicted"/>
<keyword evidence="2" id="KW-1185">Reference proteome</keyword>
<comment type="caution">
    <text evidence="1">The sequence shown here is derived from an EMBL/GenBank/DDBJ whole genome shotgun (WGS) entry which is preliminary data.</text>
</comment>
<dbReference type="Gene3D" id="3.40.50.2000">
    <property type="entry name" value="Glycogen Phosphorylase B"/>
    <property type="match status" value="1"/>
</dbReference>
<dbReference type="Pfam" id="PF13692">
    <property type="entry name" value="Glyco_trans_1_4"/>
    <property type="match status" value="1"/>
</dbReference>
<gene>
    <name evidence="1" type="ORF">VCO01S_31970</name>
</gene>
<evidence type="ECO:0000313" key="2">
    <source>
        <dbReference type="Proteomes" id="UP000318242"/>
    </source>
</evidence>
<sequence>MKKIYMRTPRIWMSELAKDLNLDYKYENKIMFGKSRVSISGVKQALYNLFKASPLPPLEWIVNYKLITGKDLSEYDLIVESGSKVIRTKVNYISYVENAIGLFGFNSKKINKINWYLFTQLIKKSNFKGFVFYSKASRTATMNLFMKFNSLSLFKDLDLGIIYPYAKVPKFKKNSDILLPPKNEFKALFCSSSLVLKGGLETIVAIEELSSEHDIELICITNGNISRTYANTEFVKFSSDREKYESIIANCDIIIHPTFFDTHALSLLDGLVSGKPAISTNTFAISEYIESGYNGILIGNPYKPFDDETKLPKFTGSPLCFAIEIEKKHVLNVKMKNEIKVAIQSIMSNYPKFQRNSRTFSSDAEFNPINVLKNWNQLFEKVVK</sequence>
<dbReference type="OrthoDB" id="9802524at2"/>
<dbReference type="AlphaFoldDB" id="A0A4Y3ISZ5"/>